<proteinExistence type="predicted"/>
<sequence length="83" mass="8819">MGGDPGCVFTAVESIVGVPDTLRCGIELESLLLIDIGVGVAFDIPERKLLRKGATADIDIRCTRVDVTDGAGREDGDEEVCRQ</sequence>
<keyword evidence="2" id="KW-1185">Reference proteome</keyword>
<dbReference type="AlphaFoldDB" id="A0A286UES9"/>
<accession>A0A286UES9</accession>
<reference evidence="1 2" key="1">
    <citation type="journal article" date="2017" name="Mol. Ecol.">
        <title>Comparative and population genomic landscape of Phellinus noxius: A hypervariable fungus causing root rot in trees.</title>
        <authorList>
            <person name="Chung C.L."/>
            <person name="Lee T.J."/>
            <person name="Akiba M."/>
            <person name="Lee H.H."/>
            <person name="Kuo T.H."/>
            <person name="Liu D."/>
            <person name="Ke H.M."/>
            <person name="Yokoi T."/>
            <person name="Roa M.B."/>
            <person name="Lu M.J."/>
            <person name="Chang Y.Y."/>
            <person name="Ann P.J."/>
            <person name="Tsai J.N."/>
            <person name="Chen C.Y."/>
            <person name="Tzean S.S."/>
            <person name="Ota Y."/>
            <person name="Hattori T."/>
            <person name="Sahashi N."/>
            <person name="Liou R.F."/>
            <person name="Kikuchi T."/>
            <person name="Tsai I.J."/>
        </authorList>
    </citation>
    <scope>NUCLEOTIDE SEQUENCE [LARGE SCALE GENOMIC DNA]</scope>
    <source>
        <strain evidence="1 2">FFPRI411160</strain>
    </source>
</reference>
<name>A0A286UES9_9AGAM</name>
<dbReference type="Proteomes" id="UP000217199">
    <property type="component" value="Unassembled WGS sequence"/>
</dbReference>
<dbReference type="InParanoid" id="A0A286UES9"/>
<comment type="caution">
    <text evidence="1">The sequence shown here is derived from an EMBL/GenBank/DDBJ whole genome shotgun (WGS) entry which is preliminary data.</text>
</comment>
<dbReference type="EMBL" id="NBII01000006">
    <property type="protein sequence ID" value="PAV18058.1"/>
    <property type="molecule type" value="Genomic_DNA"/>
</dbReference>
<evidence type="ECO:0000313" key="1">
    <source>
        <dbReference type="EMBL" id="PAV18058.1"/>
    </source>
</evidence>
<organism evidence="1 2">
    <name type="scientific">Pyrrhoderma noxium</name>
    <dbReference type="NCBI Taxonomy" id="2282107"/>
    <lineage>
        <taxon>Eukaryota</taxon>
        <taxon>Fungi</taxon>
        <taxon>Dikarya</taxon>
        <taxon>Basidiomycota</taxon>
        <taxon>Agaricomycotina</taxon>
        <taxon>Agaricomycetes</taxon>
        <taxon>Hymenochaetales</taxon>
        <taxon>Hymenochaetaceae</taxon>
        <taxon>Pyrrhoderma</taxon>
    </lineage>
</organism>
<evidence type="ECO:0000313" key="2">
    <source>
        <dbReference type="Proteomes" id="UP000217199"/>
    </source>
</evidence>
<protein>
    <submittedName>
        <fullName evidence="1">Uncharacterized protein</fullName>
    </submittedName>
</protein>
<gene>
    <name evidence="1" type="ORF">PNOK_0654400</name>
</gene>